<keyword evidence="3" id="KW-1185">Reference proteome</keyword>
<evidence type="ECO:0000313" key="3">
    <source>
        <dbReference type="Proteomes" id="UP000720189"/>
    </source>
</evidence>
<accession>A0A9P9G4G0</accession>
<proteinExistence type="predicted"/>
<comment type="caution">
    <text evidence="2">The sequence shown here is derived from an EMBL/GenBank/DDBJ whole genome shotgun (WGS) entry which is preliminary data.</text>
</comment>
<feature type="compositionally biased region" description="Basic and acidic residues" evidence="1">
    <location>
        <begin position="160"/>
        <end position="193"/>
    </location>
</feature>
<evidence type="ECO:0000313" key="2">
    <source>
        <dbReference type="EMBL" id="KAH7232221.1"/>
    </source>
</evidence>
<evidence type="ECO:0000256" key="1">
    <source>
        <dbReference type="SAM" id="MobiDB-lite"/>
    </source>
</evidence>
<reference evidence="2" key="1">
    <citation type="journal article" date="2021" name="Nat. Commun.">
        <title>Genetic determinants of endophytism in the Arabidopsis root mycobiome.</title>
        <authorList>
            <person name="Mesny F."/>
            <person name="Miyauchi S."/>
            <person name="Thiergart T."/>
            <person name="Pickel B."/>
            <person name="Atanasova L."/>
            <person name="Karlsson M."/>
            <person name="Huettel B."/>
            <person name="Barry K.W."/>
            <person name="Haridas S."/>
            <person name="Chen C."/>
            <person name="Bauer D."/>
            <person name="Andreopoulos W."/>
            <person name="Pangilinan J."/>
            <person name="LaButti K."/>
            <person name="Riley R."/>
            <person name="Lipzen A."/>
            <person name="Clum A."/>
            <person name="Drula E."/>
            <person name="Henrissat B."/>
            <person name="Kohler A."/>
            <person name="Grigoriev I.V."/>
            <person name="Martin F.M."/>
            <person name="Hacquard S."/>
        </authorList>
    </citation>
    <scope>NUCLEOTIDE SEQUENCE</scope>
    <source>
        <strain evidence="2">MPI-CAGE-AT-0023</strain>
    </source>
</reference>
<dbReference type="AlphaFoldDB" id="A0A9P9G4G0"/>
<dbReference type="EMBL" id="JAGMUX010000019">
    <property type="protein sequence ID" value="KAH7232221.1"/>
    <property type="molecule type" value="Genomic_DNA"/>
</dbReference>
<dbReference type="GeneID" id="70220678"/>
<gene>
    <name evidence="2" type="ORF">BKA55DRAFT_544565</name>
</gene>
<sequence>MAYTYLSNNSGQTSSLPSRRVKTLRNLMARENETPISVSYTGGGQGLKTHLVANTPMRTHAILTKYTSLRNYYSMFGSISPPAFEVVGVYSMLLQEAYLNYKTITMDLQVLAFEVFSGQKEKAREAAKRKKAVDVATKGLPAPADEADSKSDSDMPTSESKQEDVKNSENTQTKELEKKTEEAPETALKDATAKKSPGHNHSRPIKATKEYKSTLQGLKDASSIISTLFDNRIQPHMSPFLFKEFLPVGQPVAPEEEQDQKLTNITDRIDMVKAQKNDDAL</sequence>
<dbReference type="RefSeq" id="XP_046043881.1">
    <property type="nucleotide sequence ID" value="XM_046190724.1"/>
</dbReference>
<feature type="region of interest" description="Disordered" evidence="1">
    <location>
        <begin position="126"/>
        <end position="211"/>
    </location>
</feature>
<protein>
    <submittedName>
        <fullName evidence="2">Uncharacterized protein</fullName>
    </submittedName>
</protein>
<name>A0A9P9G4G0_FUSRE</name>
<dbReference type="Proteomes" id="UP000720189">
    <property type="component" value="Unassembled WGS sequence"/>
</dbReference>
<organism evidence="2 3">
    <name type="scientific">Fusarium redolens</name>
    <dbReference type="NCBI Taxonomy" id="48865"/>
    <lineage>
        <taxon>Eukaryota</taxon>
        <taxon>Fungi</taxon>
        <taxon>Dikarya</taxon>
        <taxon>Ascomycota</taxon>
        <taxon>Pezizomycotina</taxon>
        <taxon>Sordariomycetes</taxon>
        <taxon>Hypocreomycetidae</taxon>
        <taxon>Hypocreales</taxon>
        <taxon>Nectriaceae</taxon>
        <taxon>Fusarium</taxon>
        <taxon>Fusarium redolens species complex</taxon>
    </lineage>
</organism>
<feature type="compositionally biased region" description="Basic residues" evidence="1">
    <location>
        <begin position="196"/>
        <end position="206"/>
    </location>
</feature>
<dbReference type="OrthoDB" id="3231004at2759"/>